<dbReference type="PROSITE" id="PS51015">
    <property type="entry name" value="YDG"/>
    <property type="match status" value="1"/>
</dbReference>
<dbReference type="Proteomes" id="UP000030689">
    <property type="component" value="Unassembled WGS sequence"/>
</dbReference>
<dbReference type="InterPro" id="IPR036987">
    <property type="entry name" value="SRA-YDG_sf"/>
</dbReference>
<dbReference type="PROSITE" id="PS50280">
    <property type="entry name" value="SET"/>
    <property type="match status" value="1"/>
</dbReference>
<evidence type="ECO:0000256" key="2">
    <source>
        <dbReference type="ARBA" id="ARBA00022454"/>
    </source>
</evidence>
<dbReference type="Gramene" id="ESQ30573">
    <property type="protein sequence ID" value="ESQ30573"/>
    <property type="gene ID" value="EUTSA_v10012335mg"/>
</dbReference>
<evidence type="ECO:0000313" key="8">
    <source>
        <dbReference type="EMBL" id="ESQ30573.1"/>
    </source>
</evidence>
<evidence type="ECO:0008006" key="10">
    <source>
        <dbReference type="Google" id="ProtNLM"/>
    </source>
</evidence>
<dbReference type="SMART" id="SM00468">
    <property type="entry name" value="PreSET"/>
    <property type="match status" value="1"/>
</dbReference>
<proteinExistence type="predicted"/>
<keyword evidence="3 4" id="KW-0539">Nucleus</keyword>
<dbReference type="SUPFAM" id="SSF82199">
    <property type="entry name" value="SET domain"/>
    <property type="match status" value="1"/>
</dbReference>
<feature type="domain" description="YDG" evidence="7">
    <location>
        <begin position="70"/>
        <end position="222"/>
    </location>
</feature>
<sequence>MKKQKIYAPNSKMVTSNLNFNSGITESERETGNQEVADLVLMRFDSVRRLLCQLDCRKGALLTAFTNCRNLGIRTNMKKRIGPDNSWSSIGLHMQMVTGINYLTVKDGAIEGLLATSVVTSGHCRDETEKIKTFVYTGHGGTDKIGQAIDKKLVRGNLALEASKKKGNETAKGKSGFDEYKFRLVRKSGQPSGYANWKSVERWRKCDISRGSEASSPISFVNEINENDKERPEHFSYSNNQLFISRTIDPHHRSIGCSGCFGWLCSIHEDPNCYCIKRNGGKLPYLDRVLVCRKPMIYECGHPCACPHECKLRVTQNNLKICMEVFKTKKYGWGLCLLELIRVELSFAGLLLVGEYCWEQTSEVYNIKSRLLISARRDMNVSRLMNHRCSPNVIWQPVESNKNHKPCFRIAFFAMIHIPPLLTELRYDYGMSKR</sequence>
<dbReference type="InterPro" id="IPR051357">
    <property type="entry name" value="H3K9_HMTase_SUVAR3-9"/>
</dbReference>
<dbReference type="EMBL" id="KI517809">
    <property type="protein sequence ID" value="ESQ30573.1"/>
    <property type="molecule type" value="Genomic_DNA"/>
</dbReference>
<accession>V4KT90</accession>
<dbReference type="GO" id="GO:0008270">
    <property type="term" value="F:zinc ion binding"/>
    <property type="evidence" value="ECO:0007669"/>
    <property type="project" value="InterPro"/>
</dbReference>
<dbReference type="Pfam" id="PF02182">
    <property type="entry name" value="SAD_SRA"/>
    <property type="match status" value="1"/>
</dbReference>
<dbReference type="GO" id="GO:0005634">
    <property type="term" value="C:nucleus"/>
    <property type="evidence" value="ECO:0007669"/>
    <property type="project" value="UniProtKB-SubCell"/>
</dbReference>
<dbReference type="GO" id="GO:0042054">
    <property type="term" value="F:histone methyltransferase activity"/>
    <property type="evidence" value="ECO:0007669"/>
    <property type="project" value="InterPro"/>
</dbReference>
<evidence type="ECO:0000259" key="7">
    <source>
        <dbReference type="PROSITE" id="PS51015"/>
    </source>
</evidence>
<evidence type="ECO:0000256" key="1">
    <source>
        <dbReference type="ARBA" id="ARBA00004584"/>
    </source>
</evidence>
<evidence type="ECO:0000256" key="4">
    <source>
        <dbReference type="PROSITE-ProRule" id="PRU00358"/>
    </source>
</evidence>
<organism evidence="8 9">
    <name type="scientific">Eutrema salsugineum</name>
    <name type="common">Saltwater cress</name>
    <name type="synonym">Sisymbrium salsugineum</name>
    <dbReference type="NCBI Taxonomy" id="72664"/>
    <lineage>
        <taxon>Eukaryota</taxon>
        <taxon>Viridiplantae</taxon>
        <taxon>Streptophyta</taxon>
        <taxon>Embryophyta</taxon>
        <taxon>Tracheophyta</taxon>
        <taxon>Spermatophyta</taxon>
        <taxon>Magnoliopsida</taxon>
        <taxon>eudicotyledons</taxon>
        <taxon>Gunneridae</taxon>
        <taxon>Pentapetalae</taxon>
        <taxon>rosids</taxon>
        <taxon>malvids</taxon>
        <taxon>Brassicales</taxon>
        <taxon>Brassicaceae</taxon>
        <taxon>Eutremeae</taxon>
        <taxon>Eutrema</taxon>
    </lineage>
</organism>
<dbReference type="PANTHER" id="PTHR45660">
    <property type="entry name" value="HISTONE-LYSINE N-METHYLTRANSFERASE SETMAR"/>
    <property type="match status" value="1"/>
</dbReference>
<dbReference type="Pfam" id="PF00856">
    <property type="entry name" value="SET"/>
    <property type="match status" value="1"/>
</dbReference>
<gene>
    <name evidence="8" type="ORF">EUTSA_v10012335mg</name>
</gene>
<protein>
    <recommendedName>
        <fullName evidence="10">YDG domain-containing protein</fullName>
    </recommendedName>
</protein>
<evidence type="ECO:0000256" key="3">
    <source>
        <dbReference type="ARBA" id="ARBA00023242"/>
    </source>
</evidence>
<dbReference type="AlphaFoldDB" id="V4KT90"/>
<feature type="domain" description="Pre-SET" evidence="6">
    <location>
        <begin position="253"/>
        <end position="318"/>
    </location>
</feature>
<dbReference type="InterPro" id="IPR046341">
    <property type="entry name" value="SET_dom_sf"/>
</dbReference>
<keyword evidence="2" id="KW-0158">Chromosome</keyword>
<comment type="subcellular location">
    <subcellularLocation>
        <location evidence="1">Chromosome</location>
        <location evidence="1">Centromere</location>
    </subcellularLocation>
    <subcellularLocation>
        <location evidence="4">Nucleus</location>
    </subcellularLocation>
</comment>
<evidence type="ECO:0000259" key="5">
    <source>
        <dbReference type="PROSITE" id="PS50280"/>
    </source>
</evidence>
<reference evidence="8 9" key="1">
    <citation type="journal article" date="2013" name="Front. Plant Sci.">
        <title>The Reference Genome of the Halophytic Plant Eutrema salsugineum.</title>
        <authorList>
            <person name="Yang R."/>
            <person name="Jarvis D.E."/>
            <person name="Chen H."/>
            <person name="Beilstein M.A."/>
            <person name="Grimwood J."/>
            <person name="Jenkins J."/>
            <person name="Shu S."/>
            <person name="Prochnik S."/>
            <person name="Xin M."/>
            <person name="Ma C."/>
            <person name="Schmutz J."/>
            <person name="Wing R.A."/>
            <person name="Mitchell-Olds T."/>
            <person name="Schumaker K.S."/>
            <person name="Wang X."/>
        </authorList>
    </citation>
    <scope>NUCLEOTIDE SEQUENCE [LARGE SCALE GENOMIC DNA]</scope>
</reference>
<dbReference type="eggNOG" id="KOG1082">
    <property type="taxonomic scope" value="Eukaryota"/>
</dbReference>
<feature type="non-terminal residue" evidence="8">
    <location>
        <position position="434"/>
    </location>
</feature>
<evidence type="ECO:0000313" key="9">
    <source>
        <dbReference type="Proteomes" id="UP000030689"/>
    </source>
</evidence>
<evidence type="ECO:0000259" key="6">
    <source>
        <dbReference type="PROSITE" id="PS50867"/>
    </source>
</evidence>
<dbReference type="KEGG" id="eus:EUTSA_v10012335mg"/>
<dbReference type="InterPro" id="IPR001214">
    <property type="entry name" value="SET_dom"/>
</dbReference>
<dbReference type="GO" id="GO:0003690">
    <property type="term" value="F:double-stranded DNA binding"/>
    <property type="evidence" value="ECO:0007669"/>
    <property type="project" value="TreeGrafter"/>
</dbReference>
<dbReference type="SUPFAM" id="SSF88697">
    <property type="entry name" value="PUA domain-like"/>
    <property type="match status" value="1"/>
</dbReference>
<dbReference type="PANTHER" id="PTHR45660:SF18">
    <property type="entry name" value="HISTONE-LYSINE N-METHYLTRANSFERASE, H3 LYSINE-9 SPECIFIC SUVH7-RELATED"/>
    <property type="match status" value="1"/>
</dbReference>
<dbReference type="GO" id="GO:0000775">
    <property type="term" value="C:chromosome, centromeric region"/>
    <property type="evidence" value="ECO:0007669"/>
    <property type="project" value="UniProtKB-SubCell"/>
</dbReference>
<dbReference type="STRING" id="72664.V4KT90"/>
<feature type="domain" description="SET" evidence="5">
    <location>
        <begin position="317"/>
        <end position="430"/>
    </location>
</feature>
<dbReference type="InterPro" id="IPR015947">
    <property type="entry name" value="PUA-like_sf"/>
</dbReference>
<dbReference type="InterPro" id="IPR007728">
    <property type="entry name" value="Pre-SET_dom"/>
</dbReference>
<name>V4KT90_EUTSA</name>
<dbReference type="Gene3D" id="2.30.280.10">
    <property type="entry name" value="SRA-YDG"/>
    <property type="match status" value="1"/>
</dbReference>
<dbReference type="Pfam" id="PF05033">
    <property type="entry name" value="Pre-SET"/>
    <property type="match status" value="1"/>
</dbReference>
<dbReference type="SMART" id="SM00466">
    <property type="entry name" value="SRA"/>
    <property type="match status" value="1"/>
</dbReference>
<dbReference type="InterPro" id="IPR003105">
    <property type="entry name" value="SRA_YDG"/>
</dbReference>
<dbReference type="SMART" id="SM00317">
    <property type="entry name" value="SET"/>
    <property type="match status" value="1"/>
</dbReference>
<keyword evidence="9" id="KW-1185">Reference proteome</keyword>
<dbReference type="PROSITE" id="PS50867">
    <property type="entry name" value="PRE_SET"/>
    <property type="match status" value="1"/>
</dbReference>
<dbReference type="Gene3D" id="2.170.270.10">
    <property type="entry name" value="SET domain"/>
    <property type="match status" value="1"/>
</dbReference>